<dbReference type="EMBL" id="LR134356">
    <property type="protein sequence ID" value="VEG52191.1"/>
    <property type="molecule type" value="Genomic_DNA"/>
</dbReference>
<dbReference type="RefSeq" id="WP_048630222.1">
    <property type="nucleotide sequence ID" value="NZ_CVQQ01000001.1"/>
</dbReference>
<dbReference type="AlphaFoldDB" id="A0A448II84"/>
<protein>
    <submittedName>
        <fullName evidence="1">Protein of uncharacterized function (DUF2580)</fullName>
    </submittedName>
</protein>
<sequence length="100" mass="10061">MSVRLSVDTGLLRDYGAACAAHASDLDAAVDRLTALGPAPLFGPVGARFVASLIRAAETEAGTLARLRSSVAAGTTAALGSAAEYDGTDDRAASRITGIR</sequence>
<dbReference type="KEGG" id="mauu:NCTC10437_01308"/>
<keyword evidence="2" id="KW-1185">Reference proteome</keyword>
<dbReference type="Proteomes" id="UP000279306">
    <property type="component" value="Chromosome"/>
</dbReference>
<evidence type="ECO:0000313" key="2">
    <source>
        <dbReference type="Proteomes" id="UP000279306"/>
    </source>
</evidence>
<organism evidence="1 2">
    <name type="scientific">Mycolicibacterium aurum</name>
    <name type="common">Mycobacterium aurum</name>
    <dbReference type="NCBI Taxonomy" id="1791"/>
    <lineage>
        <taxon>Bacteria</taxon>
        <taxon>Bacillati</taxon>
        <taxon>Actinomycetota</taxon>
        <taxon>Actinomycetes</taxon>
        <taxon>Mycobacteriales</taxon>
        <taxon>Mycobacteriaceae</taxon>
        <taxon>Mycolicibacterium</taxon>
    </lineage>
</organism>
<dbReference type="STRING" id="1791.GCA_001049355_00261"/>
<proteinExistence type="predicted"/>
<dbReference type="OrthoDB" id="4641491at2"/>
<reference evidence="1 2" key="1">
    <citation type="submission" date="2018-12" db="EMBL/GenBank/DDBJ databases">
        <authorList>
            <consortium name="Pathogen Informatics"/>
        </authorList>
    </citation>
    <scope>NUCLEOTIDE SEQUENCE [LARGE SCALE GENOMIC DNA]</scope>
    <source>
        <strain evidence="1 2">NCTC10437</strain>
    </source>
</reference>
<gene>
    <name evidence="1" type="ORF">NCTC10437_01308</name>
</gene>
<accession>A0A448II84</accession>
<name>A0A448II84_MYCAU</name>
<evidence type="ECO:0000313" key="1">
    <source>
        <dbReference type="EMBL" id="VEG52191.1"/>
    </source>
</evidence>